<reference evidence="2" key="1">
    <citation type="submission" date="2021-11" db="EMBL/GenBank/DDBJ databases">
        <title>Genome sequence.</title>
        <authorList>
            <person name="Sun Q."/>
        </authorList>
    </citation>
    <scope>NUCLEOTIDE SEQUENCE</scope>
    <source>
        <strain evidence="2">JC740</strain>
    </source>
</reference>
<dbReference type="Proteomes" id="UP001430306">
    <property type="component" value="Unassembled WGS sequence"/>
</dbReference>
<dbReference type="PANTHER" id="PTHR30093">
    <property type="entry name" value="GENERAL SECRETION PATHWAY PROTEIN G"/>
    <property type="match status" value="1"/>
</dbReference>
<evidence type="ECO:0000313" key="3">
    <source>
        <dbReference type="Proteomes" id="UP001430306"/>
    </source>
</evidence>
<dbReference type="InterPro" id="IPR045584">
    <property type="entry name" value="Pilin-like"/>
</dbReference>
<dbReference type="EMBL" id="JAJKFW010000025">
    <property type="protein sequence ID" value="MCC9643833.1"/>
    <property type="molecule type" value="Genomic_DNA"/>
</dbReference>
<evidence type="ECO:0000259" key="1">
    <source>
        <dbReference type="Pfam" id="PF07596"/>
    </source>
</evidence>
<dbReference type="NCBIfam" id="TIGR04294">
    <property type="entry name" value="pre_pil_HX9DG"/>
    <property type="match status" value="1"/>
</dbReference>
<dbReference type="InterPro" id="IPR027558">
    <property type="entry name" value="Pre_pil_HX9DG_C"/>
</dbReference>
<evidence type="ECO:0000313" key="2">
    <source>
        <dbReference type="EMBL" id="MCC9643833.1"/>
    </source>
</evidence>
<feature type="domain" description="DUF1559" evidence="1">
    <location>
        <begin position="23"/>
        <end position="328"/>
    </location>
</feature>
<accession>A0ABS8NJS9</accession>
<name>A0ABS8NJS9_9BACT</name>
<protein>
    <submittedName>
        <fullName evidence="2">DUF1559 domain-containing protein</fullName>
    </submittedName>
</protein>
<dbReference type="Pfam" id="PF07596">
    <property type="entry name" value="SBP_bac_10"/>
    <property type="match status" value="1"/>
</dbReference>
<sequence length="378" mass="42036">MVELLAVIAILGVLIGLMLPGLQYVREDARRTGCSNNFTQLGLALHNYHAAYNKFPYSRTVNDANWRGYSAIVGMLPYMEQQEIWEMVSSRHTSDSGTHYEKYGGFPWTADYTPNRIQIPALRCPSDATETAAIGRLNYGFCYGDAARYITYYWFHPDQNHPEEEHTWLGDPSVDRGMFTWNRRKQFRDCLDGTSQTMLMGEMATFQGDRSVIGTTAIFGTRDFQTDLQQCKDTVQPNRPQFYKEDQTLAGMGRFSGQTNRGRWWMDPVSCNAAVNTILAPNQPSCTFSSEPGLDWYGGVYTVSSRHQGGAHILMTDGAIKFVTNTIDTATDKMDSNTTVTQYGPGEGHSAGAESPFGVWGALGTAASQEARANSAAF</sequence>
<gene>
    <name evidence="2" type="ORF">LOC71_16220</name>
</gene>
<dbReference type="SUPFAM" id="SSF54523">
    <property type="entry name" value="Pili subunits"/>
    <property type="match status" value="1"/>
</dbReference>
<dbReference type="Gene3D" id="3.30.700.10">
    <property type="entry name" value="Glycoprotein, Type 4 Pilin"/>
    <property type="match status" value="1"/>
</dbReference>
<comment type="caution">
    <text evidence="2">The sequence shown here is derived from an EMBL/GenBank/DDBJ whole genome shotgun (WGS) entry which is preliminary data.</text>
</comment>
<dbReference type="PANTHER" id="PTHR30093:SF2">
    <property type="entry name" value="TYPE II SECRETION SYSTEM PROTEIN H"/>
    <property type="match status" value="1"/>
</dbReference>
<organism evidence="2 3">
    <name type="scientific">Rhodopirellula halodulae</name>
    <dbReference type="NCBI Taxonomy" id="2894198"/>
    <lineage>
        <taxon>Bacteria</taxon>
        <taxon>Pseudomonadati</taxon>
        <taxon>Planctomycetota</taxon>
        <taxon>Planctomycetia</taxon>
        <taxon>Pirellulales</taxon>
        <taxon>Pirellulaceae</taxon>
        <taxon>Rhodopirellula</taxon>
    </lineage>
</organism>
<keyword evidence="3" id="KW-1185">Reference proteome</keyword>
<proteinExistence type="predicted"/>
<dbReference type="InterPro" id="IPR011453">
    <property type="entry name" value="DUF1559"/>
</dbReference>